<dbReference type="PROSITE" id="PS50887">
    <property type="entry name" value="GGDEF"/>
    <property type="match status" value="1"/>
</dbReference>
<keyword evidence="6" id="KW-1185">Reference proteome</keyword>
<dbReference type="InterPro" id="IPR029787">
    <property type="entry name" value="Nucleotide_cyclase"/>
</dbReference>
<feature type="domain" description="PAS" evidence="2">
    <location>
        <begin position="26"/>
        <end position="65"/>
    </location>
</feature>
<dbReference type="NCBIfam" id="TIGR00229">
    <property type="entry name" value="sensory_box"/>
    <property type="match status" value="2"/>
</dbReference>
<evidence type="ECO:0000313" key="6">
    <source>
        <dbReference type="Proteomes" id="UP000646426"/>
    </source>
</evidence>
<feature type="domain" description="PAC" evidence="3">
    <location>
        <begin position="85"/>
        <end position="137"/>
    </location>
</feature>
<dbReference type="InterPro" id="IPR000160">
    <property type="entry name" value="GGDEF_dom"/>
</dbReference>
<reference evidence="5" key="2">
    <citation type="submission" date="2020-09" db="EMBL/GenBank/DDBJ databases">
        <authorList>
            <person name="Sun Q."/>
            <person name="Kim S."/>
        </authorList>
    </citation>
    <scope>NUCLEOTIDE SEQUENCE</scope>
    <source>
        <strain evidence="5">KCTC 23077</strain>
    </source>
</reference>
<dbReference type="SUPFAM" id="SSF55785">
    <property type="entry name" value="PYP-like sensor domain (PAS domain)"/>
    <property type="match status" value="2"/>
</dbReference>
<dbReference type="GO" id="GO:0003824">
    <property type="term" value="F:catalytic activity"/>
    <property type="evidence" value="ECO:0007669"/>
    <property type="project" value="UniProtKB-ARBA"/>
</dbReference>
<dbReference type="Pfam" id="PF00990">
    <property type="entry name" value="GGDEF"/>
    <property type="match status" value="1"/>
</dbReference>
<dbReference type="InterPro" id="IPR052155">
    <property type="entry name" value="Biofilm_reg_signaling"/>
</dbReference>
<dbReference type="NCBIfam" id="TIGR00254">
    <property type="entry name" value="GGDEF"/>
    <property type="match status" value="1"/>
</dbReference>
<dbReference type="FunFam" id="3.30.70.270:FF:000001">
    <property type="entry name" value="Diguanylate cyclase domain protein"/>
    <property type="match status" value="1"/>
</dbReference>
<dbReference type="AlphaFoldDB" id="A0A918W8A3"/>
<evidence type="ECO:0000259" key="3">
    <source>
        <dbReference type="PROSITE" id="PS50113"/>
    </source>
</evidence>
<dbReference type="PROSITE" id="PS50113">
    <property type="entry name" value="PAC"/>
    <property type="match status" value="2"/>
</dbReference>
<dbReference type="SMART" id="SM00086">
    <property type="entry name" value="PAC"/>
    <property type="match status" value="2"/>
</dbReference>
<dbReference type="EMBL" id="BMYD01000002">
    <property type="protein sequence ID" value="GHA80359.1"/>
    <property type="molecule type" value="Genomic_DNA"/>
</dbReference>
<organism evidence="5 6">
    <name type="scientific">Cognatilysobacter bugurensis</name>
    <dbReference type="NCBI Taxonomy" id="543356"/>
    <lineage>
        <taxon>Bacteria</taxon>
        <taxon>Pseudomonadati</taxon>
        <taxon>Pseudomonadota</taxon>
        <taxon>Gammaproteobacteria</taxon>
        <taxon>Lysobacterales</taxon>
        <taxon>Lysobacteraceae</taxon>
        <taxon>Cognatilysobacter</taxon>
    </lineage>
</organism>
<dbReference type="PANTHER" id="PTHR44757:SF4">
    <property type="entry name" value="DIGUANYLATE CYCLASE DGCE-RELATED"/>
    <property type="match status" value="1"/>
</dbReference>
<accession>A0A918W8A3</accession>
<dbReference type="InterPro" id="IPR043128">
    <property type="entry name" value="Rev_trsase/Diguanyl_cyclase"/>
</dbReference>
<dbReference type="PANTHER" id="PTHR44757">
    <property type="entry name" value="DIGUANYLATE CYCLASE DGCP"/>
    <property type="match status" value="1"/>
</dbReference>
<feature type="domain" description="GGDEF" evidence="4">
    <location>
        <begin position="298"/>
        <end position="430"/>
    </location>
</feature>
<dbReference type="PROSITE" id="PS50112">
    <property type="entry name" value="PAS"/>
    <property type="match status" value="2"/>
</dbReference>
<feature type="domain" description="PAC" evidence="3">
    <location>
        <begin position="214"/>
        <end position="266"/>
    </location>
</feature>
<dbReference type="CDD" id="cd01949">
    <property type="entry name" value="GGDEF"/>
    <property type="match status" value="1"/>
</dbReference>
<comment type="caution">
    <text evidence="5">The sequence shown here is derived from an EMBL/GenBank/DDBJ whole genome shotgun (WGS) entry which is preliminary data.</text>
</comment>
<dbReference type="InterPro" id="IPR035965">
    <property type="entry name" value="PAS-like_dom_sf"/>
</dbReference>
<comment type="cofactor">
    <cofactor evidence="1">
        <name>Mg(2+)</name>
        <dbReference type="ChEBI" id="CHEBI:18420"/>
    </cofactor>
</comment>
<dbReference type="Proteomes" id="UP000646426">
    <property type="component" value="Unassembled WGS sequence"/>
</dbReference>
<sequence>MNHSPKPFDPQHPFALMVERVRDYAIFLIDLDGRISSWNPGAAQMKGYQPAEIIGRPFGVLYPEESRKAGIPEQNLAEACRDGTYADEGWRRKKDGSMFWALIEIIKITDADGVHSGYCKITKDLTQRKLLQDELRREKERAQVMLNAIGDAVLSVGPDGRIEFLNPKAEQLSGWTTEALQGHDFTELLILDQTPDESGQALIAQLCQGQMFSEECPAVLKTRNGARCVIDGVAAPIRDASGGNAGCVIVFRDVTQTREHMAALRHQATHDALTGLVNRAGFDERLQRSIDRVEASSTSSALIYIDLDGFKAVNDSAGHQAGDELLRRLGEVLSAQIRERDTLARLGGDEFALLLDGCTRSIAQVVAEKARSAIDEFTLSYNGRSFNVAASIGITMIDLEDTALDVLQRADQASYAAKSSGGNRVHFPRLN</sequence>
<dbReference type="RefSeq" id="WP_189455511.1">
    <property type="nucleotide sequence ID" value="NZ_BMYD01000002.1"/>
</dbReference>
<dbReference type="SMART" id="SM00091">
    <property type="entry name" value="PAS"/>
    <property type="match status" value="2"/>
</dbReference>
<evidence type="ECO:0000259" key="4">
    <source>
        <dbReference type="PROSITE" id="PS50887"/>
    </source>
</evidence>
<dbReference type="Pfam" id="PF08448">
    <property type="entry name" value="PAS_4"/>
    <property type="match status" value="1"/>
</dbReference>
<proteinExistence type="predicted"/>
<evidence type="ECO:0000256" key="1">
    <source>
        <dbReference type="ARBA" id="ARBA00001946"/>
    </source>
</evidence>
<protein>
    <recommendedName>
        <fullName evidence="7">Diguanylate cyclase</fullName>
    </recommendedName>
</protein>
<evidence type="ECO:0008006" key="7">
    <source>
        <dbReference type="Google" id="ProtNLM"/>
    </source>
</evidence>
<dbReference type="CDD" id="cd00130">
    <property type="entry name" value="PAS"/>
    <property type="match status" value="2"/>
</dbReference>
<dbReference type="SMART" id="SM00267">
    <property type="entry name" value="GGDEF"/>
    <property type="match status" value="1"/>
</dbReference>
<evidence type="ECO:0000313" key="5">
    <source>
        <dbReference type="EMBL" id="GHA80359.1"/>
    </source>
</evidence>
<dbReference type="InterPro" id="IPR000014">
    <property type="entry name" value="PAS"/>
</dbReference>
<gene>
    <name evidence="5" type="ORF">GCM10007067_17630</name>
</gene>
<dbReference type="Gene3D" id="3.30.450.20">
    <property type="entry name" value="PAS domain"/>
    <property type="match status" value="2"/>
</dbReference>
<feature type="domain" description="PAS" evidence="2">
    <location>
        <begin position="138"/>
        <end position="189"/>
    </location>
</feature>
<dbReference type="InterPro" id="IPR000700">
    <property type="entry name" value="PAS-assoc_C"/>
</dbReference>
<dbReference type="InterPro" id="IPR001610">
    <property type="entry name" value="PAC"/>
</dbReference>
<name>A0A918W8A3_9GAMM</name>
<evidence type="ECO:0000259" key="2">
    <source>
        <dbReference type="PROSITE" id="PS50112"/>
    </source>
</evidence>
<dbReference type="Gene3D" id="3.30.70.270">
    <property type="match status" value="1"/>
</dbReference>
<reference evidence="5" key="1">
    <citation type="journal article" date="2014" name="Int. J. Syst. Evol. Microbiol.">
        <title>Complete genome sequence of Corynebacterium casei LMG S-19264T (=DSM 44701T), isolated from a smear-ripened cheese.</title>
        <authorList>
            <consortium name="US DOE Joint Genome Institute (JGI-PGF)"/>
            <person name="Walter F."/>
            <person name="Albersmeier A."/>
            <person name="Kalinowski J."/>
            <person name="Ruckert C."/>
        </authorList>
    </citation>
    <scope>NUCLEOTIDE SEQUENCE</scope>
    <source>
        <strain evidence="5">KCTC 23077</strain>
    </source>
</reference>
<dbReference type="Pfam" id="PF13426">
    <property type="entry name" value="PAS_9"/>
    <property type="match status" value="1"/>
</dbReference>
<dbReference type="SUPFAM" id="SSF55073">
    <property type="entry name" value="Nucleotide cyclase"/>
    <property type="match status" value="1"/>
</dbReference>
<dbReference type="InterPro" id="IPR013656">
    <property type="entry name" value="PAS_4"/>
</dbReference>